<protein>
    <recommendedName>
        <fullName evidence="6">SURF1-like protein</fullName>
    </recommendedName>
</protein>
<comment type="subcellular location">
    <subcellularLocation>
        <location evidence="6">Cell membrane</location>
        <topology evidence="6">Multi-pass membrane protein</topology>
    </subcellularLocation>
    <subcellularLocation>
        <location evidence="1">Membrane</location>
    </subcellularLocation>
</comment>
<dbReference type="Pfam" id="PF02104">
    <property type="entry name" value="SURF1"/>
    <property type="match status" value="1"/>
</dbReference>
<evidence type="ECO:0000256" key="2">
    <source>
        <dbReference type="ARBA" id="ARBA00007165"/>
    </source>
</evidence>
<dbReference type="GO" id="GO:0005886">
    <property type="term" value="C:plasma membrane"/>
    <property type="evidence" value="ECO:0007669"/>
    <property type="project" value="UniProtKB-SubCell"/>
</dbReference>
<comment type="caution">
    <text evidence="6">Lacks conserved residue(s) required for the propagation of feature annotation.</text>
</comment>
<evidence type="ECO:0000256" key="1">
    <source>
        <dbReference type="ARBA" id="ARBA00004370"/>
    </source>
</evidence>
<keyword evidence="5 6" id="KW-0472">Membrane</keyword>
<dbReference type="eggNOG" id="COG3346">
    <property type="taxonomic scope" value="Bacteria"/>
</dbReference>
<organism evidence="7 8">
    <name type="scientific">Asticcacaulis biprosthecium C19</name>
    <dbReference type="NCBI Taxonomy" id="715226"/>
    <lineage>
        <taxon>Bacteria</taxon>
        <taxon>Pseudomonadati</taxon>
        <taxon>Pseudomonadota</taxon>
        <taxon>Alphaproteobacteria</taxon>
        <taxon>Caulobacterales</taxon>
        <taxon>Caulobacteraceae</taxon>
        <taxon>Asticcacaulis</taxon>
    </lineage>
</organism>
<gene>
    <name evidence="7" type="ORF">ABI_42900</name>
</gene>
<comment type="similarity">
    <text evidence="2 6">Belongs to the SURF1 family.</text>
</comment>
<dbReference type="AlphaFoldDB" id="F4QSZ7"/>
<evidence type="ECO:0000256" key="6">
    <source>
        <dbReference type="RuleBase" id="RU363076"/>
    </source>
</evidence>
<dbReference type="PANTHER" id="PTHR23427:SF2">
    <property type="entry name" value="SURFEIT LOCUS PROTEIN 1"/>
    <property type="match status" value="1"/>
</dbReference>
<dbReference type="PANTHER" id="PTHR23427">
    <property type="entry name" value="SURFEIT LOCUS PROTEIN"/>
    <property type="match status" value="1"/>
</dbReference>
<dbReference type="InterPro" id="IPR002994">
    <property type="entry name" value="Surf1/Shy1"/>
</dbReference>
<keyword evidence="6" id="KW-1003">Cell membrane</keyword>
<feature type="transmembrane region" description="Helical" evidence="6">
    <location>
        <begin position="207"/>
        <end position="226"/>
    </location>
</feature>
<evidence type="ECO:0000256" key="3">
    <source>
        <dbReference type="ARBA" id="ARBA00022692"/>
    </source>
</evidence>
<reference evidence="8" key="1">
    <citation type="submission" date="2011-03" db="EMBL/GenBank/DDBJ databases">
        <title>Draft genome sequence of Brevundimonas diminuta.</title>
        <authorList>
            <person name="Brown P.J.B."/>
            <person name="Buechlein A."/>
            <person name="Hemmerich C."/>
            <person name="Brun Y.V."/>
        </authorList>
    </citation>
    <scope>NUCLEOTIDE SEQUENCE [LARGE SCALE GENOMIC DNA]</scope>
    <source>
        <strain evidence="8">C19</strain>
    </source>
</reference>
<sequence>MSLSRFLTAVPKGLSIAVAIAFVILNVLGVWQAQRLVWKRNLVAELASTQAQAPQPLAAILASPKPAWRAVTLTRCDVSPDRVLHMHGLSDGKPGYRLLAPCPAGDRTILVELGFAEDKLQPSFSIEHPVGRLRAFDKSGVFTPMNDPIRNDWYWRSPLDMGAFLRAPDLREDYFVMLDHAPSGVSVKNLQQSHLTAELSNRHFEYALTWFALAWTLLAVFGAFVFQRMRKS</sequence>
<keyword evidence="3 6" id="KW-0812">Transmembrane</keyword>
<dbReference type="Proteomes" id="UP000006512">
    <property type="component" value="Unassembled WGS sequence"/>
</dbReference>
<dbReference type="RefSeq" id="WP_006275065.1">
    <property type="nucleotide sequence ID" value="NZ_GL883080.1"/>
</dbReference>
<evidence type="ECO:0000256" key="4">
    <source>
        <dbReference type="ARBA" id="ARBA00022989"/>
    </source>
</evidence>
<keyword evidence="4 6" id="KW-1133">Transmembrane helix</keyword>
<dbReference type="HOGENOM" id="CLU_047737_4_1_5"/>
<evidence type="ECO:0000256" key="5">
    <source>
        <dbReference type="ARBA" id="ARBA00023136"/>
    </source>
</evidence>
<dbReference type="STRING" id="715226.ABI_42900"/>
<evidence type="ECO:0000313" key="8">
    <source>
        <dbReference type="Proteomes" id="UP000006512"/>
    </source>
</evidence>
<accession>F4QSZ7</accession>
<dbReference type="InterPro" id="IPR045214">
    <property type="entry name" value="Surf1/Surf4"/>
</dbReference>
<proteinExistence type="inferred from homology"/>
<name>F4QSZ7_9CAUL</name>
<keyword evidence="8" id="KW-1185">Reference proteome</keyword>
<dbReference type="CDD" id="cd06662">
    <property type="entry name" value="SURF1"/>
    <property type="match status" value="1"/>
</dbReference>
<dbReference type="EMBL" id="GL883080">
    <property type="protein sequence ID" value="EGF89867.1"/>
    <property type="molecule type" value="Genomic_DNA"/>
</dbReference>
<dbReference type="OrthoDB" id="6079986at2"/>
<dbReference type="PROSITE" id="PS50895">
    <property type="entry name" value="SURF1"/>
    <property type="match status" value="1"/>
</dbReference>
<evidence type="ECO:0000313" key="7">
    <source>
        <dbReference type="EMBL" id="EGF89867.1"/>
    </source>
</evidence>